<dbReference type="EMBL" id="CABITT030000004">
    <property type="protein sequence ID" value="VVB01689.1"/>
    <property type="molecule type" value="Genomic_DNA"/>
</dbReference>
<keyword evidence="6" id="KW-1185">Reference proteome</keyword>
<comment type="caution">
    <text evidence="5">The sequence shown here is derived from an EMBL/GenBank/DDBJ whole genome shotgun (WGS) entry which is preliminary data.</text>
</comment>
<evidence type="ECO:0000259" key="4">
    <source>
        <dbReference type="Pfam" id="PF03478"/>
    </source>
</evidence>
<proteinExistence type="predicted"/>
<dbReference type="PANTHER" id="PTHR45647">
    <property type="entry name" value="OS02G0152300 PROTEIN"/>
    <property type="match status" value="1"/>
</dbReference>
<gene>
    <name evidence="5" type="ORF">ANE_LOCUS12133</name>
</gene>
<dbReference type="InterPro" id="IPR051348">
    <property type="entry name" value="U-box_ubiquitin_ligases"/>
</dbReference>
<dbReference type="GO" id="GO:0061630">
    <property type="term" value="F:ubiquitin protein ligase activity"/>
    <property type="evidence" value="ECO:0007669"/>
    <property type="project" value="UniProtKB-EC"/>
</dbReference>
<evidence type="ECO:0000313" key="6">
    <source>
        <dbReference type="Proteomes" id="UP000489600"/>
    </source>
</evidence>
<feature type="domain" description="KIB1-4 beta-propeller" evidence="4">
    <location>
        <begin position="12"/>
        <end position="109"/>
    </location>
</feature>
<evidence type="ECO:0000313" key="5">
    <source>
        <dbReference type="EMBL" id="VVB01689.1"/>
    </source>
</evidence>
<dbReference type="PANTHER" id="PTHR45647:SF132">
    <property type="entry name" value="KINASE WITH ADENINE NUCLEOTIDE ALPHA HYDROLASES-LIKE DOMAIN-CONTAINING PROTEIN"/>
    <property type="match status" value="1"/>
</dbReference>
<dbReference type="EC" id="2.3.2.27" evidence="2"/>
<keyword evidence="3" id="KW-0833">Ubl conjugation pathway</keyword>
<comment type="catalytic activity">
    <reaction evidence="1">
        <text>S-ubiquitinyl-[E2 ubiquitin-conjugating enzyme]-L-cysteine + [acceptor protein]-L-lysine = [E2 ubiquitin-conjugating enzyme]-L-cysteine + N(6)-ubiquitinyl-[acceptor protein]-L-lysine.</text>
        <dbReference type="EC" id="2.3.2.27"/>
    </reaction>
</comment>
<organism evidence="5 6">
    <name type="scientific">Arabis nemorensis</name>
    <dbReference type="NCBI Taxonomy" id="586526"/>
    <lineage>
        <taxon>Eukaryota</taxon>
        <taxon>Viridiplantae</taxon>
        <taxon>Streptophyta</taxon>
        <taxon>Embryophyta</taxon>
        <taxon>Tracheophyta</taxon>
        <taxon>Spermatophyta</taxon>
        <taxon>Magnoliopsida</taxon>
        <taxon>eudicotyledons</taxon>
        <taxon>Gunneridae</taxon>
        <taxon>Pentapetalae</taxon>
        <taxon>rosids</taxon>
        <taxon>malvids</taxon>
        <taxon>Brassicales</taxon>
        <taxon>Brassicaceae</taxon>
        <taxon>Arabideae</taxon>
        <taxon>Arabis</taxon>
    </lineage>
</organism>
<reference evidence="5" key="1">
    <citation type="submission" date="2019-07" db="EMBL/GenBank/DDBJ databases">
        <authorList>
            <person name="Dittberner H."/>
        </authorList>
    </citation>
    <scope>NUCLEOTIDE SEQUENCE [LARGE SCALE GENOMIC DNA]</scope>
</reference>
<sequence>MLSPRNGYLANSSMVVTTAGEVLLVESITTETEMSFHIYKNDPSLQSNGGYYPPLLEVDSVGDEALFLDLGITMPANHSLSIKPNSIYFTRHNRAGLRKPSNLNICVFNLATNTLKRYKMQSVNATVTCSCQAALKWAVDSLLTPGETLTLVHQPTPVSLEMTMSRICFIHSGASAPEKTRFKAADVTSTVMKGAPSFCTVYAISRGKISSVKWATSSPLLSCTIRPELSASNNSIPRATIRQRPHDEIEIKGSVANSDISFMSSDRPRVDWMFPTPCLSVSSEFDESRHPHAHHKSSP</sequence>
<protein>
    <recommendedName>
        <fullName evidence="2">RING-type E3 ubiquitin transferase</fullName>
        <ecNumber evidence="2">2.3.2.27</ecNumber>
    </recommendedName>
</protein>
<name>A0A565BLC8_9BRAS</name>
<dbReference type="InterPro" id="IPR005174">
    <property type="entry name" value="KIB1-4_b-propeller"/>
</dbReference>
<dbReference type="OrthoDB" id="642536at2759"/>
<evidence type="ECO:0000256" key="3">
    <source>
        <dbReference type="ARBA" id="ARBA00022786"/>
    </source>
</evidence>
<dbReference type="AlphaFoldDB" id="A0A565BLC8"/>
<dbReference type="Pfam" id="PF03478">
    <property type="entry name" value="Beta-prop_KIB1-4"/>
    <property type="match status" value="1"/>
</dbReference>
<evidence type="ECO:0000256" key="2">
    <source>
        <dbReference type="ARBA" id="ARBA00012483"/>
    </source>
</evidence>
<accession>A0A565BLC8</accession>
<evidence type="ECO:0000256" key="1">
    <source>
        <dbReference type="ARBA" id="ARBA00000900"/>
    </source>
</evidence>
<dbReference type="Proteomes" id="UP000489600">
    <property type="component" value="Unassembled WGS sequence"/>
</dbReference>